<evidence type="ECO:0000259" key="2">
    <source>
        <dbReference type="PROSITE" id="PS50011"/>
    </source>
</evidence>
<dbReference type="PROSITE" id="PS00109">
    <property type="entry name" value="PROTEIN_KINASE_TYR"/>
    <property type="match status" value="1"/>
</dbReference>
<dbReference type="Proteomes" id="UP000719766">
    <property type="component" value="Unassembled WGS sequence"/>
</dbReference>
<dbReference type="EMBL" id="JABBWE010000009">
    <property type="protein sequence ID" value="KAG1800465.1"/>
    <property type="molecule type" value="Genomic_DNA"/>
</dbReference>
<dbReference type="PANTHER" id="PTHR44329">
    <property type="entry name" value="SERINE/THREONINE-PROTEIN KINASE TNNI3K-RELATED"/>
    <property type="match status" value="1"/>
</dbReference>
<dbReference type="InterPro" id="IPR000719">
    <property type="entry name" value="Prot_kinase_dom"/>
</dbReference>
<dbReference type="InterPro" id="IPR008271">
    <property type="entry name" value="Ser/Thr_kinase_AS"/>
</dbReference>
<feature type="region of interest" description="Disordered" evidence="1">
    <location>
        <begin position="1"/>
        <end position="20"/>
    </location>
</feature>
<feature type="region of interest" description="Disordered" evidence="1">
    <location>
        <begin position="323"/>
        <end position="522"/>
    </location>
</feature>
<dbReference type="InterPro" id="IPR008266">
    <property type="entry name" value="Tyr_kinase_AS"/>
</dbReference>
<reference evidence="3" key="1">
    <citation type="journal article" date="2020" name="New Phytol.">
        <title>Comparative genomics reveals dynamic genome evolution in host specialist ectomycorrhizal fungi.</title>
        <authorList>
            <person name="Lofgren L.A."/>
            <person name="Nguyen N.H."/>
            <person name="Vilgalys R."/>
            <person name="Ruytinx J."/>
            <person name="Liao H.L."/>
            <person name="Branco S."/>
            <person name="Kuo A."/>
            <person name="LaButti K."/>
            <person name="Lipzen A."/>
            <person name="Andreopoulos W."/>
            <person name="Pangilinan J."/>
            <person name="Riley R."/>
            <person name="Hundley H."/>
            <person name="Na H."/>
            <person name="Barry K."/>
            <person name="Grigoriev I.V."/>
            <person name="Stajich J.E."/>
            <person name="Kennedy P.G."/>
        </authorList>
    </citation>
    <scope>NUCLEOTIDE SEQUENCE</scope>
    <source>
        <strain evidence="3">S12</strain>
    </source>
</reference>
<dbReference type="AlphaFoldDB" id="A0A9P7DQE4"/>
<dbReference type="Pfam" id="PF07714">
    <property type="entry name" value="PK_Tyr_Ser-Thr"/>
    <property type="match status" value="1"/>
</dbReference>
<keyword evidence="3" id="KW-0418">Kinase</keyword>
<gene>
    <name evidence="3" type="ORF">HD556DRAFT_1344053</name>
</gene>
<feature type="compositionally biased region" description="Acidic residues" evidence="1">
    <location>
        <begin position="374"/>
        <end position="388"/>
    </location>
</feature>
<organism evidence="3 4">
    <name type="scientific">Suillus plorans</name>
    <dbReference type="NCBI Taxonomy" id="116603"/>
    <lineage>
        <taxon>Eukaryota</taxon>
        <taxon>Fungi</taxon>
        <taxon>Dikarya</taxon>
        <taxon>Basidiomycota</taxon>
        <taxon>Agaricomycotina</taxon>
        <taxon>Agaricomycetes</taxon>
        <taxon>Agaricomycetidae</taxon>
        <taxon>Boletales</taxon>
        <taxon>Suillineae</taxon>
        <taxon>Suillaceae</taxon>
        <taxon>Suillus</taxon>
    </lineage>
</organism>
<dbReference type="SUPFAM" id="SSF56112">
    <property type="entry name" value="Protein kinase-like (PK-like)"/>
    <property type="match status" value="1"/>
</dbReference>
<evidence type="ECO:0000313" key="4">
    <source>
        <dbReference type="Proteomes" id="UP000719766"/>
    </source>
</evidence>
<evidence type="ECO:0000256" key="1">
    <source>
        <dbReference type="SAM" id="MobiDB-lite"/>
    </source>
</evidence>
<keyword evidence="3" id="KW-0808">Transferase</keyword>
<proteinExistence type="predicted"/>
<sequence>MNTSISSPSEMTTDELTSEAGQQSAHSLSGLLQDLTKELQKSSPFPITCGGFGDIYKCQLVRPDGTVPVAVKTIRALQSDNEALMRKNRKRIRRELKVWGRLKHNSILPLWGVAIDFGPYLAMVCPWADNGTLTGFLERQEDVLTLEDKFTLLTDIALGLQYLHSKSIVHGDLTGSNVLIYENGRACVTDFGLSTMIEEFTGTSYLTSSIRGNVRWAAAELYDIPESDGDDSQVSLSVECDIYSFGSIILQVLTCKVPYYDVKKDNVVLGHVVRGKKPEPPKGSQVVPTHWEFIQRCWLPRASRPSIGDIVLFAHQRYCELHSNDTVDDGNSSGNSSGIWPGTWSGGWSGHWSDSDSDEGEESDDGSSSGTDQSAEEEGLDGNDDGEYDKEQQGSEGDEHDKRGDEDHEGDKCDEVVGLDGRDGSDDNDSSSGIDQDVEREDFDEDRDDESVEGNEGHEGSEDDENGGDEEEDENSEGEGDGDDEGDEGDSDDGDDVDCASYDDDSDGGADGGWNDDSDVSW</sequence>
<protein>
    <submittedName>
        <fullName evidence="3">Kinase-like domain-containing protein</fullName>
    </submittedName>
</protein>
<dbReference type="SMART" id="SM00220">
    <property type="entry name" value="S_TKc"/>
    <property type="match status" value="1"/>
</dbReference>
<dbReference type="GO" id="GO:0004674">
    <property type="term" value="F:protein serine/threonine kinase activity"/>
    <property type="evidence" value="ECO:0007669"/>
    <property type="project" value="TreeGrafter"/>
</dbReference>
<feature type="domain" description="Protein kinase" evidence="2">
    <location>
        <begin position="41"/>
        <end position="318"/>
    </location>
</feature>
<feature type="compositionally biased region" description="Polar residues" evidence="1">
    <location>
        <begin position="1"/>
        <end position="11"/>
    </location>
</feature>
<dbReference type="GeneID" id="64595951"/>
<dbReference type="InterPro" id="IPR001245">
    <property type="entry name" value="Ser-Thr/Tyr_kinase_cat_dom"/>
</dbReference>
<dbReference type="GO" id="GO:0005524">
    <property type="term" value="F:ATP binding"/>
    <property type="evidence" value="ECO:0007669"/>
    <property type="project" value="InterPro"/>
</dbReference>
<feature type="compositionally biased region" description="Acidic residues" evidence="1">
    <location>
        <begin position="461"/>
        <end position="522"/>
    </location>
</feature>
<keyword evidence="4" id="KW-1185">Reference proteome</keyword>
<dbReference type="InterPro" id="IPR011009">
    <property type="entry name" value="Kinase-like_dom_sf"/>
</dbReference>
<dbReference type="PROSITE" id="PS00108">
    <property type="entry name" value="PROTEIN_KINASE_ST"/>
    <property type="match status" value="1"/>
</dbReference>
<accession>A0A9P7DQE4</accession>
<dbReference type="RefSeq" id="XP_041164451.1">
    <property type="nucleotide sequence ID" value="XM_041302187.1"/>
</dbReference>
<feature type="compositionally biased region" description="Low complexity" evidence="1">
    <location>
        <begin position="329"/>
        <end position="343"/>
    </location>
</feature>
<feature type="compositionally biased region" description="Acidic residues" evidence="1">
    <location>
        <begin position="436"/>
        <end position="453"/>
    </location>
</feature>
<evidence type="ECO:0000313" key="3">
    <source>
        <dbReference type="EMBL" id="KAG1800465.1"/>
    </source>
</evidence>
<feature type="compositionally biased region" description="Basic and acidic residues" evidence="1">
    <location>
        <begin position="389"/>
        <end position="425"/>
    </location>
</feature>
<dbReference type="Gene3D" id="1.10.510.10">
    <property type="entry name" value="Transferase(Phosphotransferase) domain 1"/>
    <property type="match status" value="1"/>
</dbReference>
<feature type="compositionally biased region" description="Acidic residues" evidence="1">
    <location>
        <begin position="355"/>
        <end position="365"/>
    </location>
</feature>
<dbReference type="PROSITE" id="PS50011">
    <property type="entry name" value="PROTEIN_KINASE_DOM"/>
    <property type="match status" value="1"/>
</dbReference>
<comment type="caution">
    <text evidence="3">The sequence shown here is derived from an EMBL/GenBank/DDBJ whole genome shotgun (WGS) entry which is preliminary data.</text>
</comment>
<dbReference type="InterPro" id="IPR051681">
    <property type="entry name" value="Ser/Thr_Kinases-Pseudokinases"/>
</dbReference>
<dbReference type="OrthoDB" id="346907at2759"/>
<name>A0A9P7DQE4_9AGAM</name>